<evidence type="ECO:0000313" key="17">
    <source>
        <dbReference type="EMBL" id="ORX56486.1"/>
    </source>
</evidence>
<dbReference type="InterPro" id="IPR003151">
    <property type="entry name" value="PIK-rel_kinase_FAT"/>
</dbReference>
<feature type="domain" description="FATC" evidence="16">
    <location>
        <begin position="2256"/>
        <end position="2288"/>
    </location>
</feature>
<dbReference type="PROSITE" id="PS51190">
    <property type="entry name" value="FATC"/>
    <property type="match status" value="1"/>
</dbReference>
<dbReference type="SUPFAM" id="SSF56112">
    <property type="entry name" value="Protein kinase-like (PK-like)"/>
    <property type="match status" value="1"/>
</dbReference>
<evidence type="ECO:0000256" key="9">
    <source>
        <dbReference type="ARBA" id="ARBA00022840"/>
    </source>
</evidence>
<evidence type="ECO:0000256" key="5">
    <source>
        <dbReference type="ARBA" id="ARBA00022679"/>
    </source>
</evidence>
<evidence type="ECO:0000259" key="15">
    <source>
        <dbReference type="PROSITE" id="PS51189"/>
    </source>
</evidence>
<keyword evidence="9" id="KW-0067">ATP-binding</keyword>
<reference evidence="17 18" key="1">
    <citation type="submission" date="2016-08" db="EMBL/GenBank/DDBJ databases">
        <title>Genomes of anaerobic fungi encode conserved fungal cellulosomes for biomass hydrolysis.</title>
        <authorList>
            <consortium name="DOE Joint Genome Institute"/>
            <person name="Haitjema C.H."/>
            <person name="Gilmore S.P."/>
            <person name="Henske J.K."/>
            <person name="Solomon K.V."/>
            <person name="De Groot R."/>
            <person name="Kuo A."/>
            <person name="Mondo S.J."/>
            <person name="Salamov A.A."/>
            <person name="Labutti K."/>
            <person name="Zhao Z."/>
            <person name="Chiniquy J."/>
            <person name="Barry K."/>
            <person name="Brewer H.M."/>
            <person name="Purvine S.O."/>
            <person name="Wright A.T."/>
            <person name="Boxma B."/>
            <person name="Van Alen T."/>
            <person name="Hackstein J.H."/>
            <person name="Baker S.E."/>
            <person name="Grigoriev I.V."/>
            <person name="O'Malley M.A."/>
        </authorList>
    </citation>
    <scope>NUCLEOTIDE SEQUENCE [LARGE SCALE GENOMIC DNA]</scope>
    <source>
        <strain evidence="18">finn</strain>
    </source>
</reference>
<proteinExistence type="inferred from homology"/>
<accession>A0A1Y1VJ96</accession>
<dbReference type="GO" id="GO:0006281">
    <property type="term" value="P:DNA repair"/>
    <property type="evidence" value="ECO:0007669"/>
    <property type="project" value="UniProtKB-KW"/>
</dbReference>
<dbReference type="InterPro" id="IPR000403">
    <property type="entry name" value="PI3/4_kinase_cat_dom"/>
</dbReference>
<comment type="caution">
    <text evidence="17">The sequence shown here is derived from an EMBL/GenBank/DDBJ whole genome shotgun (WGS) entry which is preliminary data.</text>
</comment>
<dbReference type="InterPro" id="IPR003152">
    <property type="entry name" value="FATC_dom"/>
</dbReference>
<evidence type="ECO:0000256" key="10">
    <source>
        <dbReference type="ARBA" id="ARBA00023204"/>
    </source>
</evidence>
<organism evidence="17 18">
    <name type="scientific">Piromyces finnis</name>
    <dbReference type="NCBI Taxonomy" id="1754191"/>
    <lineage>
        <taxon>Eukaryota</taxon>
        <taxon>Fungi</taxon>
        <taxon>Fungi incertae sedis</taxon>
        <taxon>Chytridiomycota</taxon>
        <taxon>Chytridiomycota incertae sedis</taxon>
        <taxon>Neocallimastigomycetes</taxon>
        <taxon>Neocallimastigales</taxon>
        <taxon>Neocallimastigaceae</taxon>
        <taxon>Piromyces</taxon>
    </lineage>
</organism>
<dbReference type="SUPFAM" id="SSF48371">
    <property type="entry name" value="ARM repeat"/>
    <property type="match status" value="1"/>
</dbReference>
<keyword evidence="11" id="KW-0539">Nucleus</keyword>
<dbReference type="Pfam" id="PF02260">
    <property type="entry name" value="FATC"/>
    <property type="match status" value="1"/>
</dbReference>
<keyword evidence="10" id="KW-0234">DNA repair</keyword>
<comment type="catalytic activity">
    <reaction evidence="13">
        <text>L-seryl-[protein] + ATP = O-phospho-L-seryl-[protein] + ADP + H(+)</text>
        <dbReference type="Rhea" id="RHEA:17989"/>
        <dbReference type="Rhea" id="RHEA-COMP:9863"/>
        <dbReference type="Rhea" id="RHEA-COMP:11604"/>
        <dbReference type="ChEBI" id="CHEBI:15378"/>
        <dbReference type="ChEBI" id="CHEBI:29999"/>
        <dbReference type="ChEBI" id="CHEBI:30616"/>
        <dbReference type="ChEBI" id="CHEBI:83421"/>
        <dbReference type="ChEBI" id="CHEBI:456216"/>
        <dbReference type="EC" id="2.7.11.1"/>
    </reaction>
</comment>
<dbReference type="CDD" id="cd00892">
    <property type="entry name" value="PIKKc_ATR"/>
    <property type="match status" value="1"/>
</dbReference>
<evidence type="ECO:0000256" key="2">
    <source>
        <dbReference type="ARBA" id="ARBA00010769"/>
    </source>
</evidence>
<dbReference type="Pfam" id="PF08064">
    <property type="entry name" value="UME"/>
    <property type="match status" value="1"/>
</dbReference>
<dbReference type="InterPro" id="IPR011009">
    <property type="entry name" value="Kinase-like_dom_sf"/>
</dbReference>
<feature type="domain" description="FAT" evidence="15">
    <location>
        <begin position="1232"/>
        <end position="1841"/>
    </location>
</feature>
<dbReference type="InterPro" id="IPR018936">
    <property type="entry name" value="PI3/4_kinase_CS"/>
</dbReference>
<dbReference type="InterPro" id="IPR016024">
    <property type="entry name" value="ARM-type_fold"/>
</dbReference>
<keyword evidence="7" id="KW-0227">DNA damage</keyword>
<evidence type="ECO:0000313" key="18">
    <source>
        <dbReference type="Proteomes" id="UP000193719"/>
    </source>
</evidence>
<dbReference type="PROSITE" id="PS00916">
    <property type="entry name" value="PI3_4_KINASE_2"/>
    <property type="match status" value="1"/>
</dbReference>
<dbReference type="SMART" id="SM00802">
    <property type="entry name" value="UME"/>
    <property type="match status" value="1"/>
</dbReference>
<dbReference type="Pfam" id="PF25030">
    <property type="entry name" value="M-HEAT_ATR"/>
    <property type="match status" value="1"/>
</dbReference>
<gene>
    <name evidence="17" type="ORF">BCR36DRAFT_345593</name>
</gene>
<dbReference type="InterPro" id="IPR014009">
    <property type="entry name" value="PIK_FAT"/>
</dbReference>
<evidence type="ECO:0000256" key="1">
    <source>
        <dbReference type="ARBA" id="ARBA00004123"/>
    </source>
</evidence>
<comment type="catalytic activity">
    <reaction evidence="12">
        <text>L-threonyl-[protein] + ATP = O-phospho-L-threonyl-[protein] + ADP + H(+)</text>
        <dbReference type="Rhea" id="RHEA:46608"/>
        <dbReference type="Rhea" id="RHEA-COMP:11060"/>
        <dbReference type="Rhea" id="RHEA-COMP:11605"/>
        <dbReference type="ChEBI" id="CHEBI:15378"/>
        <dbReference type="ChEBI" id="CHEBI:30013"/>
        <dbReference type="ChEBI" id="CHEBI:30616"/>
        <dbReference type="ChEBI" id="CHEBI:61977"/>
        <dbReference type="ChEBI" id="CHEBI:456216"/>
        <dbReference type="EC" id="2.7.11.1"/>
    </reaction>
</comment>
<dbReference type="InterPro" id="IPR057564">
    <property type="entry name" value="HEAT_ATR"/>
</dbReference>
<dbReference type="InterPro" id="IPR012993">
    <property type="entry name" value="UME"/>
</dbReference>
<dbReference type="FunFam" id="1.10.1070.11:FF:000021">
    <property type="entry name" value="Serine/threonine-protein kinase ATR, putative"/>
    <property type="match status" value="1"/>
</dbReference>
<dbReference type="SMART" id="SM01343">
    <property type="entry name" value="FATC"/>
    <property type="match status" value="1"/>
</dbReference>
<evidence type="ECO:0000256" key="6">
    <source>
        <dbReference type="ARBA" id="ARBA00022741"/>
    </source>
</evidence>
<evidence type="ECO:0000256" key="12">
    <source>
        <dbReference type="ARBA" id="ARBA00047899"/>
    </source>
</evidence>
<dbReference type="SMART" id="SM00146">
    <property type="entry name" value="PI3Kc"/>
    <property type="match status" value="1"/>
</dbReference>
<evidence type="ECO:0000256" key="8">
    <source>
        <dbReference type="ARBA" id="ARBA00022777"/>
    </source>
</evidence>
<dbReference type="Gene3D" id="1.25.40.10">
    <property type="entry name" value="Tetratricopeptide repeat domain"/>
    <property type="match status" value="1"/>
</dbReference>
<dbReference type="InterPro" id="IPR036940">
    <property type="entry name" value="PI3/4_kinase_cat_sf"/>
</dbReference>
<evidence type="ECO:0000256" key="7">
    <source>
        <dbReference type="ARBA" id="ARBA00022763"/>
    </source>
</evidence>
<evidence type="ECO:0000256" key="11">
    <source>
        <dbReference type="ARBA" id="ARBA00023242"/>
    </source>
</evidence>
<feature type="domain" description="PI3K/PI4K catalytic" evidence="14">
    <location>
        <begin position="1952"/>
        <end position="2261"/>
    </location>
</feature>
<dbReference type="GO" id="GO:0005524">
    <property type="term" value="F:ATP binding"/>
    <property type="evidence" value="ECO:0007669"/>
    <property type="project" value="UniProtKB-KW"/>
</dbReference>
<dbReference type="PANTHER" id="PTHR11139:SF125">
    <property type="entry name" value="SERINE_THREONINE-PROTEIN KINASE MEC1"/>
    <property type="match status" value="1"/>
</dbReference>
<protein>
    <recommendedName>
        <fullName evidence="3">non-specific serine/threonine protein kinase</fullName>
        <ecNumber evidence="3">2.7.11.1</ecNumber>
    </recommendedName>
</protein>
<dbReference type="InterPro" id="IPR011990">
    <property type="entry name" value="TPR-like_helical_dom_sf"/>
</dbReference>
<comment type="subcellular location">
    <subcellularLocation>
        <location evidence="1">Nucleus</location>
    </subcellularLocation>
</comment>
<dbReference type="Pfam" id="PF00454">
    <property type="entry name" value="PI3_PI4_kinase"/>
    <property type="match status" value="1"/>
</dbReference>
<dbReference type="GO" id="GO:0005694">
    <property type="term" value="C:chromosome"/>
    <property type="evidence" value="ECO:0007669"/>
    <property type="project" value="TreeGrafter"/>
</dbReference>
<name>A0A1Y1VJ96_9FUNG</name>
<keyword evidence="5" id="KW-0808">Transferase</keyword>
<dbReference type="GO" id="GO:0000077">
    <property type="term" value="P:DNA damage checkpoint signaling"/>
    <property type="evidence" value="ECO:0007669"/>
    <property type="project" value="TreeGrafter"/>
</dbReference>
<keyword evidence="8" id="KW-0418">Kinase</keyword>
<dbReference type="Pfam" id="PF02259">
    <property type="entry name" value="FAT"/>
    <property type="match status" value="1"/>
</dbReference>
<dbReference type="EMBL" id="MCFH01000007">
    <property type="protein sequence ID" value="ORX56486.1"/>
    <property type="molecule type" value="Genomic_DNA"/>
</dbReference>
<evidence type="ECO:0000259" key="16">
    <source>
        <dbReference type="PROSITE" id="PS51190"/>
    </source>
</evidence>
<dbReference type="GO" id="GO:0005634">
    <property type="term" value="C:nucleus"/>
    <property type="evidence" value="ECO:0007669"/>
    <property type="project" value="UniProtKB-SubCell"/>
</dbReference>
<reference evidence="17 18" key="2">
    <citation type="submission" date="2016-08" db="EMBL/GenBank/DDBJ databases">
        <title>Pervasive Adenine N6-methylation of Active Genes in Fungi.</title>
        <authorList>
            <consortium name="DOE Joint Genome Institute"/>
            <person name="Mondo S.J."/>
            <person name="Dannebaum R.O."/>
            <person name="Kuo R.C."/>
            <person name="Labutti K."/>
            <person name="Haridas S."/>
            <person name="Kuo A."/>
            <person name="Salamov A."/>
            <person name="Ahrendt S.R."/>
            <person name="Lipzen A."/>
            <person name="Sullivan W."/>
            <person name="Andreopoulos W.B."/>
            <person name="Clum A."/>
            <person name="Lindquist E."/>
            <person name="Daum C."/>
            <person name="Ramamoorthy G.K."/>
            <person name="Gryganskyi A."/>
            <person name="Culley D."/>
            <person name="Magnuson J.K."/>
            <person name="James T.Y."/>
            <person name="O'Malley M.A."/>
            <person name="Stajich J.E."/>
            <person name="Spatafora J.W."/>
            <person name="Visel A."/>
            <person name="Grigoriev I.V."/>
        </authorList>
    </citation>
    <scope>NUCLEOTIDE SEQUENCE [LARGE SCALE GENOMIC DNA]</scope>
    <source>
        <strain evidence="18">finn</strain>
    </source>
</reference>
<dbReference type="OrthoDB" id="381190at2759"/>
<evidence type="ECO:0000256" key="13">
    <source>
        <dbReference type="ARBA" id="ARBA00048679"/>
    </source>
</evidence>
<keyword evidence="6" id="KW-0547">Nucleotide-binding</keyword>
<keyword evidence="18" id="KW-1185">Reference proteome</keyword>
<dbReference type="Pfam" id="PF23593">
    <property type="entry name" value="HEAT_ATR"/>
    <property type="match status" value="1"/>
</dbReference>
<dbReference type="Proteomes" id="UP000193719">
    <property type="component" value="Unassembled WGS sequence"/>
</dbReference>
<dbReference type="PROSITE" id="PS50290">
    <property type="entry name" value="PI3_4_KINASE_3"/>
    <property type="match status" value="1"/>
</dbReference>
<evidence type="ECO:0000256" key="3">
    <source>
        <dbReference type="ARBA" id="ARBA00012513"/>
    </source>
</evidence>
<comment type="similarity">
    <text evidence="2">Belongs to the PI3/PI4-kinase family. ATM subfamily.</text>
</comment>
<sequence length="2288" mass="265715">MVKIFSYSEMQTTLKPKDQVEDRVIISYENYLSEILDNLNLLLDDLKANLIYNYLSDFWTLLLDINHFQQFKTQELKKSLLSSFKIFFGLSNTLPSDQIIEYLIKILYHTQKDNAEIIIDCLIQYNTLKNDNDQRDISMDDQQSTLEKKHTLVEIEDNDESIKRRKINENSFQVILFLGIPWFQRLCLLKKDNNNDIQKDFINKLLKILPHNTPYNTINQVLTENNLINYTTEQEDSKMWEYLFILFCKVPSIELKIWKIELFKEIINSSDIQLSISAWKMLPYMVNIFTQEMSYIIEDKDFINQFNTVEQLEAISKNIGYLSCSLSHSLSIEYKSNDIYPLYKCCKCENSKKEIVNNNQDITKQHNISFDNWKGYNETILSHSDFNIKINYMDKSLRRILNHVPLSDLDSKESDILRSCLQIITSSHSIILRKVIGSFFYIFLEGRTTEESLNSIFINNQRVIFKEIKKVLESEGTPLDTQETILVMIAEMASKTTQDTLTQMVLHCLVDQLGKNTYARIISFEQIKKIAFEKKTTTLKLFLPFISAISIQISSKIKTNPEILNDISTLFDMSKKEFIELTLEFVMPLLIIEENNEVIEEISKIIGCPIPELCIGPIHHILAYILMQDEKCIESSSTFLLKLISSGLNNIAIGDMVRSCSLLLISKLALELGNESKKERVLEALRVVITILNEKLSDDESPTNSEESLSFYLKHYFLGIISNINEQIMDTSGIRPTPQKITALKSLKELMILIGPNISSVSLQIMAILQATLNIPFLRNVSLDVWKTFVMTLDTNNIISLLSQIIIILLKDYTQYTSNQQQKIISILTYLLVENKDKYANAFEEISSFPALPEFQNIIEVVNSRKERITVEQKIKHLIKNALHESLIVSLEALKQLKITLSENQEYLQSIVMNEKMEDYINLLVKTLLDICKKYNDINIEIQRLACECIGIIGAIDPERLKINNSNENHVNITNFKNFDESVNFVCIFIEKQLVGAFRSASNTKSQGFVAYAIQELLKFCKFTPDILLNSNNDNFIRKKWSQFPKQTLETIQPLLQTKYTVIPVQNKALTYPLYPKQKKFKDWIQLWAVDLIMKIRDENAQKIFTPCKNVVKSEDINISIYLLPYLVLNVLITGTDQYRDEIYSEMMSVLNDNQEGSSFIYDEQKLLCTQTVFSVIDYLTKWSRLKRQQIFRKKIIKARRAGKYLNSDDNIIPDKDATIINEVLAKIPEYVMANASFRSKAYARALLHFEQHIRKRRIIQNNQNEMQQLYIRLQEIYSNIDEPDGIEGISTLFTDHSLEQQILENENVGKWTAAQTCYELLLQNDSLNKEYRIGLINCLNHLGHYESIISQVNGAISKNPLWEEDFNHYAVEASWKLEDWSSLDSFLEKQCKPTFEVMIGKLLSLKRKNKYEDCLKIIGKTRETLTSSIAVASMESYNHCYEYIVKLHILYEMETFFFNNHIKSKSNIDQLHQQPTTEMSNIFNLIESWDSRLKITMPLIRHRENILTVRRSIISLRLNEINNNIHNNEYNILKTEYGKTWLLSAKLARKSGYSQTVYSCILHASQYNVLDIHIERAKWLKDQGELHKAISELQNVLNIIEINANSTNTNGTNISVDNISFISNHTNSNLSLKSNDNLDTQSLKYIKARTTLLLARWLEETNGESLSAIISKFKASTKDKLPWEKCYFYVARYYHKLYELEKDKEDRNPTERGQVRVANFLSQICKHYGLALMNGTKYIYQSLPRLLTIWLDYGVTIKPDENESSANTEKLNRFMSVNQLIRKLTQKLPAYMFLTAFPQIISRICHKNKIVFQVLESIIITVLSVYPQQALWQMMSVSRSTYKIRAKRCNVIFSKVKSDPSAREFNVLELDKLIQQAMKMTDQLLNVCNYHVPPRENILSMSKEFRVLQRMTPLDLIIPLQSSLIPTLPPSNRSTGSHKPFPNDLPTINGFHDEIDVMPSLQRPKKITIFGSNKKEYIFLCKPKDDLRKDCRLMEFNSMINKLLKKDPETRRRQLYIRTYAVVPLNEECGIIEWVNNTIGFRHILNSIYRAKNILTPVSELKEIYERPSPSPQKKFTDLLLPKFPDVFHEWFLENFPDPGSWFSSRLCYSRTTAVMSMVGYILGLGDRHGENILFDDTNGDCVHVDFNCLFEKGLTFDKPEKVPFRLTHNMVDAFGVTKIEGVFRKCCEESLRVLRENRESLMSVLETFIHDPLCEWNKKRASEKSGEIENELALKNLLTIERKLQGIQFQNTNMSLSVEGHVHELIKQATSIDNLSVMYIGWAAYM</sequence>
<evidence type="ECO:0000259" key="14">
    <source>
        <dbReference type="PROSITE" id="PS50290"/>
    </source>
</evidence>
<dbReference type="STRING" id="1754191.A0A1Y1VJ96"/>
<dbReference type="GO" id="GO:0004674">
    <property type="term" value="F:protein serine/threonine kinase activity"/>
    <property type="evidence" value="ECO:0007669"/>
    <property type="project" value="UniProtKB-KW"/>
</dbReference>
<dbReference type="Gene3D" id="1.10.1070.11">
    <property type="entry name" value="Phosphatidylinositol 3-/4-kinase, catalytic domain"/>
    <property type="match status" value="1"/>
</dbReference>
<dbReference type="InterPro" id="IPR050517">
    <property type="entry name" value="DDR_Repair_Kinase"/>
</dbReference>
<dbReference type="Gene3D" id="3.30.1010.10">
    <property type="entry name" value="Phosphatidylinositol 3-kinase Catalytic Subunit, Chain A, domain 4"/>
    <property type="match status" value="1"/>
</dbReference>
<dbReference type="EC" id="2.7.11.1" evidence="3"/>
<dbReference type="PANTHER" id="PTHR11139">
    <property type="entry name" value="ATAXIA TELANGIECTASIA MUTATED ATM -RELATED"/>
    <property type="match status" value="1"/>
</dbReference>
<evidence type="ECO:0000256" key="4">
    <source>
        <dbReference type="ARBA" id="ARBA00022527"/>
    </source>
</evidence>
<dbReference type="PROSITE" id="PS51189">
    <property type="entry name" value="FAT"/>
    <property type="match status" value="1"/>
</dbReference>
<keyword evidence="4" id="KW-0723">Serine/threonine-protein kinase</keyword>
<dbReference type="InterPro" id="IPR056802">
    <property type="entry name" value="ATR-like_M-HEAT"/>
</dbReference>
<dbReference type="GO" id="GO:0000723">
    <property type="term" value="P:telomere maintenance"/>
    <property type="evidence" value="ECO:0007669"/>
    <property type="project" value="TreeGrafter"/>
</dbReference>